<dbReference type="Pfam" id="PF01435">
    <property type="entry name" value="Peptidase_M48"/>
    <property type="match status" value="1"/>
</dbReference>
<evidence type="ECO:0000256" key="9">
    <source>
        <dbReference type="ARBA" id="ARBA00023049"/>
    </source>
</evidence>
<keyword evidence="10 11" id="KW-0472">Membrane</keyword>
<dbReference type="Gene3D" id="3.30.2010.10">
    <property type="entry name" value="Metalloproteases ('zincins'), catalytic domain"/>
    <property type="match status" value="1"/>
</dbReference>
<dbReference type="InterPro" id="IPR001915">
    <property type="entry name" value="Peptidase_M48"/>
</dbReference>
<evidence type="ECO:0000256" key="6">
    <source>
        <dbReference type="ARBA" id="ARBA00022801"/>
    </source>
</evidence>
<dbReference type="EC" id="3.4.24.-" evidence="11"/>
<feature type="binding site" evidence="11">
    <location>
        <position position="137"/>
    </location>
    <ligand>
        <name>Zn(2+)</name>
        <dbReference type="ChEBI" id="CHEBI:29105"/>
        <note>catalytic</note>
    </ligand>
</feature>
<accession>A0A7C5PAU2</accession>
<feature type="active site" evidence="11">
    <location>
        <position position="134"/>
    </location>
</feature>
<keyword evidence="8 11" id="KW-1133">Transmembrane helix</keyword>
<comment type="similarity">
    <text evidence="1 11">Belongs to the peptidase M48B family.</text>
</comment>
<evidence type="ECO:0000256" key="8">
    <source>
        <dbReference type="ARBA" id="ARBA00022989"/>
    </source>
</evidence>
<comment type="cofactor">
    <cofactor evidence="11">
        <name>Zn(2+)</name>
        <dbReference type="ChEBI" id="CHEBI:29105"/>
    </cofactor>
    <text evidence="11">Binds 1 zinc ion per subunit.</text>
</comment>
<dbReference type="Proteomes" id="UP000886217">
    <property type="component" value="Unassembled WGS sequence"/>
</dbReference>
<feature type="transmembrane region" description="Helical" evidence="11">
    <location>
        <begin position="5"/>
        <end position="27"/>
    </location>
</feature>
<keyword evidence="5 11" id="KW-0479">Metal-binding</keyword>
<gene>
    <name evidence="11 13" type="primary">htpX</name>
    <name evidence="13" type="ORF">ENL40_06685</name>
</gene>
<dbReference type="HAMAP" id="MF_00188">
    <property type="entry name" value="Pept_M48_protease_HtpX"/>
    <property type="match status" value="1"/>
</dbReference>
<dbReference type="EMBL" id="DRTU01000270">
    <property type="protein sequence ID" value="HHI01132.1"/>
    <property type="molecule type" value="Genomic_DNA"/>
</dbReference>
<dbReference type="GO" id="GO:0004222">
    <property type="term" value="F:metalloendopeptidase activity"/>
    <property type="evidence" value="ECO:0007669"/>
    <property type="project" value="UniProtKB-UniRule"/>
</dbReference>
<dbReference type="PANTHER" id="PTHR43221">
    <property type="entry name" value="PROTEASE HTPX"/>
    <property type="match status" value="1"/>
</dbReference>
<evidence type="ECO:0000256" key="3">
    <source>
        <dbReference type="ARBA" id="ARBA00022670"/>
    </source>
</evidence>
<evidence type="ECO:0000259" key="12">
    <source>
        <dbReference type="Pfam" id="PF01435"/>
    </source>
</evidence>
<evidence type="ECO:0000256" key="5">
    <source>
        <dbReference type="ARBA" id="ARBA00022723"/>
    </source>
</evidence>
<dbReference type="NCBIfam" id="NF002826">
    <property type="entry name" value="PRK03001.1"/>
    <property type="match status" value="1"/>
</dbReference>
<keyword evidence="6 11" id="KW-0378">Hydrolase</keyword>
<dbReference type="InterPro" id="IPR022919">
    <property type="entry name" value="Pept_M48_protease_HtpX"/>
</dbReference>
<name>A0A7C5PAU2_THELI</name>
<dbReference type="AlphaFoldDB" id="A0A7C5PAU2"/>
<feature type="binding site" evidence="11">
    <location>
        <position position="133"/>
    </location>
    <ligand>
        <name>Zn(2+)</name>
        <dbReference type="ChEBI" id="CHEBI:29105"/>
        <note>catalytic</note>
    </ligand>
</feature>
<reference evidence="13" key="1">
    <citation type="journal article" date="2020" name="mSystems">
        <title>Genome- and Community-Level Interaction Insights into Carbon Utilization and Element Cycling Functions of Hydrothermarchaeota in Hydrothermal Sediment.</title>
        <authorList>
            <person name="Zhou Z."/>
            <person name="Liu Y."/>
            <person name="Xu W."/>
            <person name="Pan J."/>
            <person name="Luo Z.H."/>
            <person name="Li M."/>
        </authorList>
    </citation>
    <scope>NUCLEOTIDE SEQUENCE [LARGE SCALE GENOMIC DNA]</scope>
    <source>
        <strain evidence="13">HyVt-93</strain>
    </source>
</reference>
<organism evidence="13">
    <name type="scientific">Thermococcus litoralis</name>
    <dbReference type="NCBI Taxonomy" id="2265"/>
    <lineage>
        <taxon>Archaea</taxon>
        <taxon>Methanobacteriati</taxon>
        <taxon>Methanobacteriota</taxon>
        <taxon>Thermococci</taxon>
        <taxon>Thermococcales</taxon>
        <taxon>Thermococcaceae</taxon>
        <taxon>Thermococcus</taxon>
    </lineage>
</organism>
<evidence type="ECO:0000256" key="7">
    <source>
        <dbReference type="ARBA" id="ARBA00022833"/>
    </source>
</evidence>
<keyword evidence="7 11" id="KW-0862">Zinc</keyword>
<protein>
    <recommendedName>
        <fullName evidence="11">Protease HtpX homolog</fullName>
        <ecNumber evidence="11">3.4.24.-</ecNumber>
    </recommendedName>
</protein>
<evidence type="ECO:0000256" key="10">
    <source>
        <dbReference type="ARBA" id="ARBA00023136"/>
    </source>
</evidence>
<keyword evidence="3 11" id="KW-0645">Protease</keyword>
<dbReference type="CDD" id="cd07336">
    <property type="entry name" value="M48B_HtpX_like"/>
    <property type="match status" value="1"/>
</dbReference>
<dbReference type="PANTHER" id="PTHR43221:SF2">
    <property type="entry name" value="PROTEASE HTPX HOMOLOG"/>
    <property type="match status" value="1"/>
</dbReference>
<comment type="caution">
    <text evidence="13">The sequence shown here is derived from an EMBL/GenBank/DDBJ whole genome shotgun (WGS) entry which is preliminary data.</text>
</comment>
<evidence type="ECO:0000256" key="11">
    <source>
        <dbReference type="HAMAP-Rule" id="MF_00188"/>
    </source>
</evidence>
<dbReference type="GO" id="GO:0008270">
    <property type="term" value="F:zinc ion binding"/>
    <property type="evidence" value="ECO:0007669"/>
    <property type="project" value="UniProtKB-UniRule"/>
</dbReference>
<keyword evidence="4 11" id="KW-0812">Transmembrane</keyword>
<dbReference type="GO" id="GO:0005886">
    <property type="term" value="C:plasma membrane"/>
    <property type="evidence" value="ECO:0007669"/>
    <property type="project" value="UniProtKB-SubCell"/>
</dbReference>
<keyword evidence="9 11" id="KW-0482">Metalloprotease</keyword>
<feature type="transmembrane region" description="Helical" evidence="11">
    <location>
        <begin position="143"/>
        <end position="163"/>
    </location>
</feature>
<evidence type="ECO:0000313" key="13">
    <source>
        <dbReference type="EMBL" id="HHI01132.1"/>
    </source>
</evidence>
<evidence type="ECO:0000256" key="2">
    <source>
        <dbReference type="ARBA" id="ARBA00022475"/>
    </source>
</evidence>
<proteinExistence type="inferred from homology"/>
<sequence length="292" mass="32183">MGLGLWVRTGLLMAFLTGLLMAIGYVLGNETGMLFAFIFALMMNFFSYWYSDKVVLTWYRARILEEDEAPELYEIVRGLAQEAGIPTPRVALVPTETPNAFATGRNPKHAVVAVTQGLLRILNRDELEGVIAHEISHIKNRDILIQTLAAVLAGAIIMVARWAGWMLWLGGFGGRDRDESAGSALGAILLIVLAPIAAMLIQMAISRAREYLADETGAKISGKPWALARALEKIEYAVSMRPLKDGNPATAHMFIVNPFKGVSFAELFSTHPPTQKRIERLRKIAEEMGIAF</sequence>
<keyword evidence="2 11" id="KW-1003">Cell membrane</keyword>
<comment type="subcellular location">
    <subcellularLocation>
        <location evidence="11">Cell membrane</location>
        <topology evidence="11">Multi-pass membrane protein</topology>
    </subcellularLocation>
</comment>
<feature type="domain" description="Peptidase M48" evidence="12">
    <location>
        <begin position="68"/>
        <end position="284"/>
    </location>
</feature>
<feature type="transmembrane region" description="Helical" evidence="11">
    <location>
        <begin position="33"/>
        <end position="50"/>
    </location>
</feature>
<dbReference type="InterPro" id="IPR050083">
    <property type="entry name" value="HtpX_protease"/>
</dbReference>
<feature type="binding site" evidence="11">
    <location>
        <position position="210"/>
    </location>
    <ligand>
        <name>Zn(2+)</name>
        <dbReference type="ChEBI" id="CHEBI:29105"/>
        <note>catalytic</note>
    </ligand>
</feature>
<feature type="transmembrane region" description="Helical" evidence="11">
    <location>
        <begin position="183"/>
        <end position="201"/>
    </location>
</feature>
<dbReference type="GO" id="GO:0006508">
    <property type="term" value="P:proteolysis"/>
    <property type="evidence" value="ECO:0007669"/>
    <property type="project" value="UniProtKB-KW"/>
</dbReference>
<evidence type="ECO:0000256" key="4">
    <source>
        <dbReference type="ARBA" id="ARBA00022692"/>
    </source>
</evidence>
<evidence type="ECO:0000256" key="1">
    <source>
        <dbReference type="ARBA" id="ARBA00009779"/>
    </source>
</evidence>